<dbReference type="PANTHER" id="PTHR43544">
    <property type="entry name" value="SHORT-CHAIN DEHYDROGENASE/REDUCTASE"/>
    <property type="match status" value="1"/>
</dbReference>
<evidence type="ECO:0000313" key="5">
    <source>
        <dbReference type="Proteomes" id="UP000069940"/>
    </source>
</evidence>
<evidence type="ECO:0000256" key="2">
    <source>
        <dbReference type="ARBA" id="ARBA00023002"/>
    </source>
</evidence>
<accession>A0ABM1YG12</accession>
<evidence type="ECO:0000256" key="3">
    <source>
        <dbReference type="RuleBase" id="RU000363"/>
    </source>
</evidence>
<dbReference type="InterPro" id="IPR051468">
    <property type="entry name" value="Fungal_SecMetab_SDRs"/>
</dbReference>
<dbReference type="SUPFAM" id="SSF51735">
    <property type="entry name" value="NAD(P)-binding Rossmann-fold domains"/>
    <property type="match status" value="1"/>
</dbReference>
<reference evidence="4" key="2">
    <citation type="submission" date="2025-05" db="UniProtKB">
        <authorList>
            <consortium name="EnsemblMetazoa"/>
        </authorList>
    </citation>
    <scope>IDENTIFICATION</scope>
    <source>
        <strain evidence="4">Foshan</strain>
    </source>
</reference>
<organism evidence="4 5">
    <name type="scientific">Aedes albopictus</name>
    <name type="common">Asian tiger mosquito</name>
    <name type="synonym">Stegomyia albopicta</name>
    <dbReference type="NCBI Taxonomy" id="7160"/>
    <lineage>
        <taxon>Eukaryota</taxon>
        <taxon>Metazoa</taxon>
        <taxon>Ecdysozoa</taxon>
        <taxon>Arthropoda</taxon>
        <taxon>Hexapoda</taxon>
        <taxon>Insecta</taxon>
        <taxon>Pterygota</taxon>
        <taxon>Neoptera</taxon>
        <taxon>Endopterygota</taxon>
        <taxon>Diptera</taxon>
        <taxon>Nematocera</taxon>
        <taxon>Culicoidea</taxon>
        <taxon>Culicidae</taxon>
        <taxon>Culicinae</taxon>
        <taxon>Aedini</taxon>
        <taxon>Aedes</taxon>
        <taxon>Stegomyia</taxon>
    </lineage>
</organism>
<proteinExistence type="inferred from homology"/>
<dbReference type="Pfam" id="PF00106">
    <property type="entry name" value="adh_short"/>
    <property type="match status" value="1"/>
</dbReference>
<dbReference type="PANTHER" id="PTHR43544:SF7">
    <property type="entry name" value="NADB-LER2"/>
    <property type="match status" value="1"/>
</dbReference>
<dbReference type="Gene3D" id="3.40.50.720">
    <property type="entry name" value="NAD(P)-binding Rossmann-like Domain"/>
    <property type="match status" value="1"/>
</dbReference>
<keyword evidence="2" id="KW-0560">Oxidoreductase</keyword>
<dbReference type="PRINTS" id="PR00081">
    <property type="entry name" value="GDHRDH"/>
</dbReference>
<keyword evidence="1" id="KW-0521">NADP</keyword>
<dbReference type="EnsemblMetazoa" id="AALFPA23_008793.R12008">
    <property type="protein sequence ID" value="AALFPA23_008793.P12008"/>
    <property type="gene ID" value="AALFPA23_008793"/>
</dbReference>
<dbReference type="Proteomes" id="UP000069940">
    <property type="component" value="Unassembled WGS sequence"/>
</dbReference>
<evidence type="ECO:0000256" key="1">
    <source>
        <dbReference type="ARBA" id="ARBA00022857"/>
    </source>
</evidence>
<dbReference type="PRINTS" id="PR00080">
    <property type="entry name" value="SDRFAMILY"/>
</dbReference>
<dbReference type="InterPro" id="IPR002347">
    <property type="entry name" value="SDR_fam"/>
</dbReference>
<dbReference type="RefSeq" id="XP_062701304.1">
    <property type="nucleotide sequence ID" value="XM_062845320.1"/>
</dbReference>
<reference evidence="5" key="1">
    <citation type="journal article" date="2015" name="Proc. Natl. Acad. Sci. U.S.A.">
        <title>Genome sequence of the Asian Tiger mosquito, Aedes albopictus, reveals insights into its biology, genetics, and evolution.</title>
        <authorList>
            <person name="Chen X.G."/>
            <person name="Jiang X."/>
            <person name="Gu J."/>
            <person name="Xu M."/>
            <person name="Wu Y."/>
            <person name="Deng Y."/>
            <person name="Zhang C."/>
            <person name="Bonizzoni M."/>
            <person name="Dermauw W."/>
            <person name="Vontas J."/>
            <person name="Armbruster P."/>
            <person name="Huang X."/>
            <person name="Yang Y."/>
            <person name="Zhang H."/>
            <person name="He W."/>
            <person name="Peng H."/>
            <person name="Liu Y."/>
            <person name="Wu K."/>
            <person name="Chen J."/>
            <person name="Lirakis M."/>
            <person name="Topalis P."/>
            <person name="Van Leeuwen T."/>
            <person name="Hall A.B."/>
            <person name="Jiang X."/>
            <person name="Thorpe C."/>
            <person name="Mueller R.L."/>
            <person name="Sun C."/>
            <person name="Waterhouse R.M."/>
            <person name="Yan G."/>
            <person name="Tu Z.J."/>
            <person name="Fang X."/>
            <person name="James A.A."/>
        </authorList>
    </citation>
    <scope>NUCLEOTIDE SEQUENCE [LARGE SCALE GENOMIC DNA]</scope>
    <source>
        <strain evidence="5">Foshan</strain>
    </source>
</reference>
<dbReference type="GeneID" id="134285146"/>
<evidence type="ECO:0008006" key="6">
    <source>
        <dbReference type="Google" id="ProtNLM"/>
    </source>
</evidence>
<dbReference type="InterPro" id="IPR036291">
    <property type="entry name" value="NAD(P)-bd_dom_sf"/>
</dbReference>
<name>A0ABM1YG12_AEDAL</name>
<evidence type="ECO:0000313" key="4">
    <source>
        <dbReference type="EnsemblMetazoa" id="AALFPA23_008793.P12008"/>
    </source>
</evidence>
<comment type="similarity">
    <text evidence="3">Belongs to the short-chain dehydrogenases/reductases (SDR) family.</text>
</comment>
<dbReference type="CDD" id="cd05325">
    <property type="entry name" value="carb_red_sniffer_like_SDR_c"/>
    <property type="match status" value="1"/>
</dbReference>
<sequence>MNSILVTGCNRGLGLGLIKSFLNLSSPPRHIIATCRNIQQAEELNSLGKQHSNLHILQIDLKDVDKYDQFVQEVEAIVRDNGLNVLFNNAGVSPKSTRLNFVKSEDLIDTFVTNTVAPIMLTKAFVPLLKKAAEANPSAPMGPLKACVVNMSSILGSIAANTDGGLYAYRTSKAALNAATKSMSLDLKPNQIMAVALHPGWVRTDMGGSKAPLSVDESCDGMVQTVMQLSEKHNGGFLQYDGKELPW</sequence>
<protein>
    <recommendedName>
        <fullName evidence="6">Short-chain dehydrogenase</fullName>
    </recommendedName>
</protein>
<keyword evidence="5" id="KW-1185">Reference proteome</keyword>